<keyword evidence="3" id="KW-1185">Reference proteome</keyword>
<accession>A0ABS4JUV3</accession>
<feature type="compositionally biased region" description="Acidic residues" evidence="1">
    <location>
        <begin position="34"/>
        <end position="44"/>
    </location>
</feature>
<evidence type="ECO:0000313" key="2">
    <source>
        <dbReference type="EMBL" id="MBP2019342.1"/>
    </source>
</evidence>
<dbReference type="EMBL" id="JAGGLG010000026">
    <property type="protein sequence ID" value="MBP2019342.1"/>
    <property type="molecule type" value="Genomic_DNA"/>
</dbReference>
<organism evidence="2 3">
    <name type="scientific">Symbiobacterium terraclitae</name>
    <dbReference type="NCBI Taxonomy" id="557451"/>
    <lineage>
        <taxon>Bacteria</taxon>
        <taxon>Bacillati</taxon>
        <taxon>Bacillota</taxon>
        <taxon>Clostridia</taxon>
        <taxon>Eubacteriales</taxon>
        <taxon>Symbiobacteriaceae</taxon>
        <taxon>Symbiobacterium</taxon>
    </lineage>
</organism>
<comment type="caution">
    <text evidence="2">The sequence shown here is derived from an EMBL/GenBank/DDBJ whole genome shotgun (WGS) entry which is preliminary data.</text>
</comment>
<gene>
    <name evidence="2" type="ORF">J2Z79_002769</name>
</gene>
<sequence>MPPYRLAQLTDEQLALIEALENDLGLTLVAWEPTDEAPGDEEQLEGSGQQGSGQR</sequence>
<dbReference type="RefSeq" id="WP_209467453.1">
    <property type="nucleotide sequence ID" value="NZ_JAGGLG010000026.1"/>
</dbReference>
<reference evidence="2 3" key="1">
    <citation type="submission" date="2021-03" db="EMBL/GenBank/DDBJ databases">
        <title>Genomic Encyclopedia of Type Strains, Phase IV (KMG-IV): sequencing the most valuable type-strain genomes for metagenomic binning, comparative biology and taxonomic classification.</title>
        <authorList>
            <person name="Goeker M."/>
        </authorList>
    </citation>
    <scope>NUCLEOTIDE SEQUENCE [LARGE SCALE GENOMIC DNA]</scope>
    <source>
        <strain evidence="2 3">DSM 27138</strain>
    </source>
</reference>
<evidence type="ECO:0000313" key="3">
    <source>
        <dbReference type="Proteomes" id="UP001519289"/>
    </source>
</evidence>
<feature type="region of interest" description="Disordered" evidence="1">
    <location>
        <begin position="34"/>
        <end position="55"/>
    </location>
</feature>
<name>A0ABS4JUV3_9FIRM</name>
<evidence type="ECO:0000256" key="1">
    <source>
        <dbReference type="SAM" id="MobiDB-lite"/>
    </source>
</evidence>
<proteinExistence type="predicted"/>
<dbReference type="Proteomes" id="UP001519289">
    <property type="component" value="Unassembled WGS sequence"/>
</dbReference>
<protein>
    <submittedName>
        <fullName evidence="2">Uncharacterized protein</fullName>
    </submittedName>
</protein>